<evidence type="ECO:0000259" key="4">
    <source>
        <dbReference type="Pfam" id="PF01648"/>
    </source>
</evidence>
<comment type="caution">
    <text evidence="5">The sequence shown here is derived from an EMBL/GenBank/DDBJ whole genome shotgun (WGS) entry which is preliminary data.</text>
</comment>
<evidence type="ECO:0000256" key="2">
    <source>
        <dbReference type="ARBA" id="ARBA00022723"/>
    </source>
</evidence>
<dbReference type="OrthoDB" id="517356at2"/>
<keyword evidence="2" id="KW-0479">Metal-binding</keyword>
<protein>
    <submittedName>
        <fullName evidence="5">Holo-[acyl-carrier protein] synthase</fullName>
    </submittedName>
</protein>
<dbReference type="SUPFAM" id="SSF56214">
    <property type="entry name" value="4'-phosphopantetheinyl transferase"/>
    <property type="match status" value="1"/>
</dbReference>
<dbReference type="Proteomes" id="UP000239494">
    <property type="component" value="Unassembled WGS sequence"/>
</dbReference>
<organism evidence="5 6">
    <name type="scientific">Umezawaea tangerina</name>
    <dbReference type="NCBI Taxonomy" id="84725"/>
    <lineage>
        <taxon>Bacteria</taxon>
        <taxon>Bacillati</taxon>
        <taxon>Actinomycetota</taxon>
        <taxon>Actinomycetes</taxon>
        <taxon>Pseudonocardiales</taxon>
        <taxon>Pseudonocardiaceae</taxon>
        <taxon>Umezawaea</taxon>
    </lineage>
</organism>
<dbReference type="Pfam" id="PF01648">
    <property type="entry name" value="ACPS"/>
    <property type="match status" value="1"/>
</dbReference>
<evidence type="ECO:0000313" key="5">
    <source>
        <dbReference type="EMBL" id="PRY38132.1"/>
    </source>
</evidence>
<feature type="domain" description="4'-phosphopantetheinyl transferase" evidence="4">
    <location>
        <begin position="3"/>
        <end position="94"/>
    </location>
</feature>
<sequence length="122" mass="12906">MRLGIDLLTRHELDGLLTRRWFRRFAFADAELAHAESLAAERGAEFLAGRFAAKEAVLKVLGTGLFQGVVPSHIAVTRDPSGAPAVLLRDSACTAADAAGISRVTVSITHKGELVAAVAVGW</sequence>
<evidence type="ECO:0000256" key="1">
    <source>
        <dbReference type="ARBA" id="ARBA00022679"/>
    </source>
</evidence>
<proteinExistence type="predicted"/>
<dbReference type="GO" id="GO:0006633">
    <property type="term" value="P:fatty acid biosynthetic process"/>
    <property type="evidence" value="ECO:0007669"/>
    <property type="project" value="InterPro"/>
</dbReference>
<evidence type="ECO:0000256" key="3">
    <source>
        <dbReference type="ARBA" id="ARBA00022842"/>
    </source>
</evidence>
<keyword evidence="3" id="KW-0460">Magnesium</keyword>
<dbReference type="AlphaFoldDB" id="A0A2T0SXJ1"/>
<dbReference type="RefSeq" id="WP_106191171.1">
    <property type="nucleotide sequence ID" value="NZ_PVTF01000009.1"/>
</dbReference>
<dbReference type="GO" id="GO:0000287">
    <property type="term" value="F:magnesium ion binding"/>
    <property type="evidence" value="ECO:0007669"/>
    <property type="project" value="InterPro"/>
</dbReference>
<accession>A0A2T0SXJ1</accession>
<keyword evidence="1" id="KW-0808">Transferase</keyword>
<dbReference type="InterPro" id="IPR004568">
    <property type="entry name" value="Ppantetheine-prot_Trfase_dom"/>
</dbReference>
<reference evidence="5 6" key="1">
    <citation type="submission" date="2018-03" db="EMBL/GenBank/DDBJ databases">
        <title>Genomic Encyclopedia of Archaeal and Bacterial Type Strains, Phase II (KMG-II): from individual species to whole genera.</title>
        <authorList>
            <person name="Goeker M."/>
        </authorList>
    </citation>
    <scope>NUCLEOTIDE SEQUENCE [LARGE SCALE GENOMIC DNA]</scope>
    <source>
        <strain evidence="5 6">DSM 44720</strain>
    </source>
</reference>
<gene>
    <name evidence="5" type="ORF">CLV43_109352</name>
</gene>
<dbReference type="NCBIfam" id="TIGR00556">
    <property type="entry name" value="pantethn_trn"/>
    <property type="match status" value="1"/>
</dbReference>
<dbReference type="GO" id="GO:0008897">
    <property type="term" value="F:holo-[acyl-carrier-protein] synthase activity"/>
    <property type="evidence" value="ECO:0007669"/>
    <property type="project" value="InterPro"/>
</dbReference>
<dbReference type="Gene3D" id="3.90.470.20">
    <property type="entry name" value="4'-phosphopantetheinyl transferase domain"/>
    <property type="match status" value="1"/>
</dbReference>
<keyword evidence="6" id="KW-1185">Reference proteome</keyword>
<dbReference type="InterPro" id="IPR008278">
    <property type="entry name" value="4-PPantetheinyl_Trfase_dom"/>
</dbReference>
<dbReference type="InterPro" id="IPR037143">
    <property type="entry name" value="4-PPantetheinyl_Trfase_dom_sf"/>
</dbReference>
<evidence type="ECO:0000313" key="6">
    <source>
        <dbReference type="Proteomes" id="UP000239494"/>
    </source>
</evidence>
<name>A0A2T0SXJ1_9PSEU</name>
<dbReference type="EMBL" id="PVTF01000009">
    <property type="protein sequence ID" value="PRY38132.1"/>
    <property type="molecule type" value="Genomic_DNA"/>
</dbReference>